<comment type="caution">
    <text evidence="3">The sequence shown here is derived from an EMBL/GenBank/DDBJ whole genome shotgun (WGS) entry which is preliminary data.</text>
</comment>
<keyword evidence="3" id="KW-0489">Methyltransferase</keyword>
<dbReference type="GO" id="GO:0032259">
    <property type="term" value="P:methylation"/>
    <property type="evidence" value="ECO:0007669"/>
    <property type="project" value="UniProtKB-KW"/>
</dbReference>
<dbReference type="InterPro" id="IPR041698">
    <property type="entry name" value="Methyltransf_25"/>
</dbReference>
<keyword evidence="4" id="KW-1185">Reference proteome</keyword>
<dbReference type="OrthoDB" id="3647at2759"/>
<organism evidence="3 4">
    <name type="scientific">Rhodocollybia butyracea</name>
    <dbReference type="NCBI Taxonomy" id="206335"/>
    <lineage>
        <taxon>Eukaryota</taxon>
        <taxon>Fungi</taxon>
        <taxon>Dikarya</taxon>
        <taxon>Basidiomycota</taxon>
        <taxon>Agaricomycotina</taxon>
        <taxon>Agaricomycetes</taxon>
        <taxon>Agaricomycetidae</taxon>
        <taxon>Agaricales</taxon>
        <taxon>Marasmiineae</taxon>
        <taxon>Omphalotaceae</taxon>
        <taxon>Rhodocollybia</taxon>
    </lineage>
</organism>
<evidence type="ECO:0000313" key="4">
    <source>
        <dbReference type="Proteomes" id="UP000772434"/>
    </source>
</evidence>
<evidence type="ECO:0000259" key="2">
    <source>
        <dbReference type="Pfam" id="PF13649"/>
    </source>
</evidence>
<proteinExistence type="predicted"/>
<dbReference type="SUPFAM" id="SSF53335">
    <property type="entry name" value="S-adenosyl-L-methionine-dependent methyltransferases"/>
    <property type="match status" value="1"/>
</dbReference>
<gene>
    <name evidence="3" type="ORF">BDP27DRAFT_1243886</name>
</gene>
<name>A0A9P5TVN5_9AGAR</name>
<dbReference type="Proteomes" id="UP000772434">
    <property type="component" value="Unassembled WGS sequence"/>
</dbReference>
<evidence type="ECO:0000313" key="3">
    <source>
        <dbReference type="EMBL" id="KAF9045631.1"/>
    </source>
</evidence>
<keyword evidence="1" id="KW-0808">Transferase</keyword>
<dbReference type="Pfam" id="PF13649">
    <property type="entry name" value="Methyltransf_25"/>
    <property type="match status" value="1"/>
</dbReference>
<dbReference type="InterPro" id="IPR029063">
    <property type="entry name" value="SAM-dependent_MTases_sf"/>
</dbReference>
<reference evidence="3" key="1">
    <citation type="submission" date="2020-11" db="EMBL/GenBank/DDBJ databases">
        <authorList>
            <consortium name="DOE Joint Genome Institute"/>
            <person name="Ahrendt S."/>
            <person name="Riley R."/>
            <person name="Andreopoulos W."/>
            <person name="Labutti K."/>
            <person name="Pangilinan J."/>
            <person name="Ruiz-Duenas F.J."/>
            <person name="Barrasa J.M."/>
            <person name="Sanchez-Garcia M."/>
            <person name="Camarero S."/>
            <person name="Miyauchi S."/>
            <person name="Serrano A."/>
            <person name="Linde D."/>
            <person name="Babiker R."/>
            <person name="Drula E."/>
            <person name="Ayuso-Fernandez I."/>
            <person name="Pacheco R."/>
            <person name="Padilla G."/>
            <person name="Ferreira P."/>
            <person name="Barriuso J."/>
            <person name="Kellner H."/>
            <person name="Castanera R."/>
            <person name="Alfaro M."/>
            <person name="Ramirez L."/>
            <person name="Pisabarro A.G."/>
            <person name="Kuo A."/>
            <person name="Tritt A."/>
            <person name="Lipzen A."/>
            <person name="He G."/>
            <person name="Yan M."/>
            <person name="Ng V."/>
            <person name="Cullen D."/>
            <person name="Martin F."/>
            <person name="Rosso M.-N."/>
            <person name="Henrissat B."/>
            <person name="Hibbett D."/>
            <person name="Martinez A.T."/>
            <person name="Grigoriev I.V."/>
        </authorList>
    </citation>
    <scope>NUCLEOTIDE SEQUENCE</scope>
    <source>
        <strain evidence="3">AH 40177</strain>
    </source>
</reference>
<dbReference type="AlphaFoldDB" id="A0A9P5TVN5"/>
<sequence length="241" mass="26692">MSNAHQHHHHSPHGHSHDYVEANRAHFDASDYAIKNDDDPSFLEFAKNVGAAIREAYPFDPNSTTALDFACGTGLTTRSYAPYVKSVLGVDISQKMLDQFMKQAEEKGLADKMTCVCTELKGAEGELDGLKFDIITCSMAYHHFDSIKDITSMLFNFLKPNGMLLVIDIEAPEVEAENPTFEKMQNLDYIAHKHGFSVEEMKMVFEGAGLVSFDMKHVTHASLVGGFEVDAFLAKGVKPAN</sequence>
<dbReference type="PANTHER" id="PTHR43861:SF3">
    <property type="entry name" value="PUTATIVE (AFU_ORTHOLOGUE AFUA_2G14390)-RELATED"/>
    <property type="match status" value="1"/>
</dbReference>
<feature type="domain" description="Methyltransferase" evidence="2">
    <location>
        <begin position="67"/>
        <end position="162"/>
    </location>
</feature>
<accession>A0A9P5TVN5</accession>
<dbReference type="PANTHER" id="PTHR43861">
    <property type="entry name" value="TRANS-ACONITATE 2-METHYLTRANSFERASE-RELATED"/>
    <property type="match status" value="1"/>
</dbReference>
<dbReference type="EMBL" id="JADNRY010000515">
    <property type="protein sequence ID" value="KAF9045631.1"/>
    <property type="molecule type" value="Genomic_DNA"/>
</dbReference>
<evidence type="ECO:0000256" key="1">
    <source>
        <dbReference type="ARBA" id="ARBA00022679"/>
    </source>
</evidence>
<protein>
    <submittedName>
        <fullName evidence="3">S-adenosyl-L-methionine-dependent methyltransferase</fullName>
    </submittedName>
</protein>
<dbReference type="Gene3D" id="3.40.50.150">
    <property type="entry name" value="Vaccinia Virus protein VP39"/>
    <property type="match status" value="1"/>
</dbReference>
<dbReference type="GO" id="GO:0008168">
    <property type="term" value="F:methyltransferase activity"/>
    <property type="evidence" value="ECO:0007669"/>
    <property type="project" value="UniProtKB-KW"/>
</dbReference>
<dbReference type="CDD" id="cd02440">
    <property type="entry name" value="AdoMet_MTases"/>
    <property type="match status" value="1"/>
</dbReference>